<evidence type="ECO:0000256" key="1">
    <source>
        <dbReference type="SAM" id="MobiDB-lite"/>
    </source>
</evidence>
<accession>A0A0F9K1S0</accession>
<protein>
    <submittedName>
        <fullName evidence="2">Uncharacterized protein</fullName>
    </submittedName>
</protein>
<sequence>MRKLGHYTKAVSPGKTKSYARQTPRKPPMTYKAAGAKLKGSRLGKARKGY</sequence>
<dbReference type="AlphaFoldDB" id="A0A0F9K1S0"/>
<name>A0A0F9K1S0_9ZZZZ</name>
<organism evidence="2">
    <name type="scientific">marine sediment metagenome</name>
    <dbReference type="NCBI Taxonomy" id="412755"/>
    <lineage>
        <taxon>unclassified sequences</taxon>
        <taxon>metagenomes</taxon>
        <taxon>ecological metagenomes</taxon>
    </lineage>
</organism>
<dbReference type="EMBL" id="LAZR01008893">
    <property type="protein sequence ID" value="KKM75928.1"/>
    <property type="molecule type" value="Genomic_DNA"/>
</dbReference>
<evidence type="ECO:0000313" key="2">
    <source>
        <dbReference type="EMBL" id="KKM75928.1"/>
    </source>
</evidence>
<proteinExistence type="predicted"/>
<feature type="region of interest" description="Disordered" evidence="1">
    <location>
        <begin position="1"/>
        <end position="31"/>
    </location>
</feature>
<gene>
    <name evidence="2" type="ORF">LCGC14_1385280</name>
</gene>
<reference evidence="2" key="1">
    <citation type="journal article" date="2015" name="Nature">
        <title>Complex archaea that bridge the gap between prokaryotes and eukaryotes.</title>
        <authorList>
            <person name="Spang A."/>
            <person name="Saw J.H."/>
            <person name="Jorgensen S.L."/>
            <person name="Zaremba-Niedzwiedzka K."/>
            <person name="Martijn J."/>
            <person name="Lind A.E."/>
            <person name="van Eijk R."/>
            <person name="Schleper C."/>
            <person name="Guy L."/>
            <person name="Ettema T.J."/>
        </authorList>
    </citation>
    <scope>NUCLEOTIDE SEQUENCE</scope>
</reference>
<comment type="caution">
    <text evidence="2">The sequence shown here is derived from an EMBL/GenBank/DDBJ whole genome shotgun (WGS) entry which is preliminary data.</text>
</comment>